<feature type="domain" description="RNA-binding S4" evidence="3">
    <location>
        <begin position="17"/>
        <end position="78"/>
    </location>
</feature>
<dbReference type="SMART" id="SM00363">
    <property type="entry name" value="S4"/>
    <property type="match status" value="1"/>
</dbReference>
<dbReference type="InterPro" id="IPR050188">
    <property type="entry name" value="RluA_PseudoU_synthase"/>
</dbReference>
<dbReference type="EMBL" id="UINC01000057">
    <property type="protein sequence ID" value="SUZ48220.1"/>
    <property type="molecule type" value="Genomic_DNA"/>
</dbReference>
<dbReference type="InterPro" id="IPR036986">
    <property type="entry name" value="S4_RNA-bd_sf"/>
</dbReference>
<dbReference type="Pfam" id="PF01479">
    <property type="entry name" value="S4"/>
    <property type="match status" value="1"/>
</dbReference>
<name>A0A381N0S7_9ZZZZ</name>
<dbReference type="PROSITE" id="PS50889">
    <property type="entry name" value="S4"/>
    <property type="match status" value="1"/>
</dbReference>
<dbReference type="InterPro" id="IPR006224">
    <property type="entry name" value="PsdUridine_synth_RluA-like_CS"/>
</dbReference>
<dbReference type="GO" id="GO:0000455">
    <property type="term" value="P:enzyme-directed rRNA pseudouridine synthesis"/>
    <property type="evidence" value="ECO:0007669"/>
    <property type="project" value="TreeGrafter"/>
</dbReference>
<evidence type="ECO:0000313" key="4">
    <source>
        <dbReference type="EMBL" id="SUZ48220.1"/>
    </source>
</evidence>
<gene>
    <name evidence="4" type="ORF">METZ01_LOCUS1074</name>
</gene>
<evidence type="ECO:0000256" key="2">
    <source>
        <dbReference type="ARBA" id="ARBA00023235"/>
    </source>
</evidence>
<sequence>MTNRIERKKISKRLKGKRLDQSLAKVFPEFSRNRLKSWILKGFILVDGKSWRPRDIVKGGETIDLNVKYESSVIDSPQDLELDIAFEDKFFLLVNKPAGLVVHPGAGNPSGTLMNGLLYLYPHLKKLPRAGIIHRLDKDTSGLMLVAKTIESHTALVRQLELREISRKYEAVCVGVLTGGGKITEPIRRHPVHRTKMAVGENGRPATTYYKVKNRFRAHTHIEVDLETGRTHQIRVHFAWRRHPLFGDPLYGQRLAIPSGMDKYAQSVIRSFKRQALCARSLDFLHPMTNKKMSFQIPLAFDFEELISALKQDIQSMAE</sequence>
<dbReference type="AlphaFoldDB" id="A0A381N0S7"/>
<keyword evidence="2" id="KW-0413">Isomerase</keyword>
<dbReference type="PANTHER" id="PTHR21600">
    <property type="entry name" value="MITOCHONDRIAL RNA PSEUDOURIDINE SYNTHASE"/>
    <property type="match status" value="1"/>
</dbReference>
<dbReference type="InterPro" id="IPR006145">
    <property type="entry name" value="PsdUridine_synth_RsuA/RluA"/>
</dbReference>
<reference evidence="4" key="1">
    <citation type="submission" date="2018-05" db="EMBL/GenBank/DDBJ databases">
        <authorList>
            <person name="Lanie J.A."/>
            <person name="Ng W.-L."/>
            <person name="Kazmierczak K.M."/>
            <person name="Andrzejewski T.M."/>
            <person name="Davidsen T.M."/>
            <person name="Wayne K.J."/>
            <person name="Tettelin H."/>
            <person name="Glass J.I."/>
            <person name="Rusch D."/>
            <person name="Podicherti R."/>
            <person name="Tsui H.-C.T."/>
            <person name="Winkler M.E."/>
        </authorList>
    </citation>
    <scope>NUCLEOTIDE SEQUENCE</scope>
</reference>
<dbReference type="NCBIfam" id="NF008385">
    <property type="entry name" value="PRK11180.1"/>
    <property type="match status" value="1"/>
</dbReference>
<dbReference type="Pfam" id="PF00849">
    <property type="entry name" value="PseudoU_synth_2"/>
    <property type="match status" value="1"/>
</dbReference>
<dbReference type="InterPro" id="IPR020103">
    <property type="entry name" value="PsdUridine_synth_cat_dom_sf"/>
</dbReference>
<protein>
    <recommendedName>
        <fullName evidence="3">RNA-binding S4 domain-containing protein</fullName>
    </recommendedName>
</protein>
<dbReference type="NCBIfam" id="TIGR00005">
    <property type="entry name" value="rluA_subfam"/>
    <property type="match status" value="1"/>
</dbReference>
<dbReference type="PANTHER" id="PTHR21600:SF44">
    <property type="entry name" value="RIBOSOMAL LARGE SUBUNIT PSEUDOURIDINE SYNTHASE D"/>
    <property type="match status" value="1"/>
</dbReference>
<dbReference type="GO" id="GO:0009982">
    <property type="term" value="F:pseudouridine synthase activity"/>
    <property type="evidence" value="ECO:0007669"/>
    <property type="project" value="InterPro"/>
</dbReference>
<dbReference type="CDD" id="cd00165">
    <property type="entry name" value="S4"/>
    <property type="match status" value="1"/>
</dbReference>
<dbReference type="Gene3D" id="3.30.2350.10">
    <property type="entry name" value="Pseudouridine synthase"/>
    <property type="match status" value="1"/>
</dbReference>
<dbReference type="PROSITE" id="PS01129">
    <property type="entry name" value="PSI_RLU"/>
    <property type="match status" value="1"/>
</dbReference>
<dbReference type="SUPFAM" id="SSF55120">
    <property type="entry name" value="Pseudouridine synthase"/>
    <property type="match status" value="1"/>
</dbReference>
<dbReference type="CDD" id="cd02869">
    <property type="entry name" value="PseudoU_synth_RluA_like"/>
    <property type="match status" value="1"/>
</dbReference>
<dbReference type="SUPFAM" id="SSF55174">
    <property type="entry name" value="Alpha-L RNA-binding motif"/>
    <property type="match status" value="1"/>
</dbReference>
<dbReference type="Gene3D" id="3.10.290.10">
    <property type="entry name" value="RNA-binding S4 domain"/>
    <property type="match status" value="1"/>
</dbReference>
<dbReference type="GO" id="GO:0003723">
    <property type="term" value="F:RNA binding"/>
    <property type="evidence" value="ECO:0007669"/>
    <property type="project" value="InterPro"/>
</dbReference>
<proteinExistence type="inferred from homology"/>
<evidence type="ECO:0000256" key="1">
    <source>
        <dbReference type="ARBA" id="ARBA00010876"/>
    </source>
</evidence>
<accession>A0A381N0S7</accession>
<evidence type="ECO:0000259" key="3">
    <source>
        <dbReference type="SMART" id="SM00363"/>
    </source>
</evidence>
<dbReference type="InterPro" id="IPR002942">
    <property type="entry name" value="S4_RNA-bd"/>
</dbReference>
<dbReference type="InterPro" id="IPR006225">
    <property type="entry name" value="PsdUridine_synth_RluC/D"/>
</dbReference>
<organism evidence="4">
    <name type="scientific">marine metagenome</name>
    <dbReference type="NCBI Taxonomy" id="408172"/>
    <lineage>
        <taxon>unclassified sequences</taxon>
        <taxon>metagenomes</taxon>
        <taxon>ecological metagenomes</taxon>
    </lineage>
</organism>
<comment type="similarity">
    <text evidence="1">Belongs to the pseudouridine synthase RluA family.</text>
</comment>